<name>A0A368JRM4_9BACT</name>
<evidence type="ECO:0000313" key="1">
    <source>
        <dbReference type="EMBL" id="RCR69606.1"/>
    </source>
</evidence>
<keyword evidence="2" id="KW-1185">Reference proteome</keyword>
<dbReference type="Proteomes" id="UP000253383">
    <property type="component" value="Unassembled WGS sequence"/>
</dbReference>
<organism evidence="1 2">
    <name type="scientific">Larkinella punicea</name>
    <dbReference type="NCBI Taxonomy" id="2315727"/>
    <lineage>
        <taxon>Bacteria</taxon>
        <taxon>Pseudomonadati</taxon>
        <taxon>Bacteroidota</taxon>
        <taxon>Cytophagia</taxon>
        <taxon>Cytophagales</taxon>
        <taxon>Spirosomataceae</taxon>
        <taxon>Larkinella</taxon>
    </lineage>
</organism>
<dbReference type="EMBL" id="QOWE01000007">
    <property type="protein sequence ID" value="RCR69606.1"/>
    <property type="molecule type" value="Genomic_DNA"/>
</dbReference>
<reference evidence="1 2" key="1">
    <citation type="submission" date="2018-07" db="EMBL/GenBank/DDBJ databases">
        <title>Genome analysis of Larkinella rosea.</title>
        <authorList>
            <person name="Zhou Z."/>
            <person name="Wang G."/>
        </authorList>
    </citation>
    <scope>NUCLEOTIDE SEQUENCE [LARGE SCALE GENOMIC DNA]</scope>
    <source>
        <strain evidence="2">zzj9</strain>
    </source>
</reference>
<gene>
    <name evidence="1" type="ORF">DUE52_09660</name>
</gene>
<protein>
    <recommendedName>
        <fullName evidence="3">DUF4276 family protein</fullName>
    </recommendedName>
</protein>
<accession>A0A368JRM4</accession>
<comment type="caution">
    <text evidence="1">The sequence shown here is derived from an EMBL/GenBank/DDBJ whole genome shotgun (WGS) entry which is preliminary data.</text>
</comment>
<sequence>MVKAGFICEGETETIIVRSDAFQNLLNNLGIECIDSVIDASGAGNLLPQNIEDFRQSLIDSGANQIFILTDLDDNVCITLTKKRITERLNQTIIVSVKEVESWFLADSTAMSKLLKDSFSFENPESQENPFDYIKKLMLIKTGAGCGSKVNLANKMIRRGFSIENAASHPNCSSANYFLTKLQSLRP</sequence>
<dbReference type="AlphaFoldDB" id="A0A368JRM4"/>
<proteinExistence type="predicted"/>
<evidence type="ECO:0008006" key="3">
    <source>
        <dbReference type="Google" id="ProtNLM"/>
    </source>
</evidence>
<evidence type="ECO:0000313" key="2">
    <source>
        <dbReference type="Proteomes" id="UP000253383"/>
    </source>
</evidence>